<dbReference type="RefSeq" id="WP_072864871.1">
    <property type="nucleotide sequence ID" value="NZ_FQUX01000010.1"/>
</dbReference>
<dbReference type="Proteomes" id="UP000184406">
    <property type="component" value="Unassembled WGS sequence"/>
</dbReference>
<keyword evidence="2" id="KW-1185">Reference proteome</keyword>
<evidence type="ECO:0000313" key="1">
    <source>
        <dbReference type="EMBL" id="SHF97100.1"/>
    </source>
</evidence>
<dbReference type="AlphaFoldDB" id="A0A1M5FZY5"/>
<reference evidence="2" key="1">
    <citation type="submission" date="2016-11" db="EMBL/GenBank/DDBJ databases">
        <authorList>
            <person name="Varghese N."/>
            <person name="Submissions S."/>
        </authorList>
    </citation>
    <scope>NUCLEOTIDE SEQUENCE [LARGE SCALE GENOMIC DNA]</scope>
    <source>
        <strain evidence="2">DSM 17539</strain>
    </source>
</reference>
<dbReference type="Gene3D" id="2.170.120.40">
    <property type="entry name" value="YbbR-like domain"/>
    <property type="match status" value="1"/>
</dbReference>
<dbReference type="Gene3D" id="2.170.120.30">
    <property type="match status" value="1"/>
</dbReference>
<evidence type="ECO:0000313" key="2">
    <source>
        <dbReference type="Proteomes" id="UP000184406"/>
    </source>
</evidence>
<protein>
    <recommendedName>
        <fullName evidence="3">YbbR-like protein</fullName>
    </recommendedName>
</protein>
<proteinExistence type="predicted"/>
<organism evidence="1 2">
    <name type="scientific">Arenibacter palladensis</name>
    <dbReference type="NCBI Taxonomy" id="237373"/>
    <lineage>
        <taxon>Bacteria</taxon>
        <taxon>Pseudomonadati</taxon>
        <taxon>Bacteroidota</taxon>
        <taxon>Flavobacteriia</taxon>
        <taxon>Flavobacteriales</taxon>
        <taxon>Flavobacteriaceae</taxon>
        <taxon>Arenibacter</taxon>
    </lineage>
</organism>
<dbReference type="EMBL" id="FQUX01000010">
    <property type="protein sequence ID" value="SHF97100.1"/>
    <property type="molecule type" value="Genomic_DNA"/>
</dbReference>
<dbReference type="PANTHER" id="PTHR37804">
    <property type="entry name" value="CDAA REGULATORY PROTEIN CDAR"/>
    <property type="match status" value="1"/>
</dbReference>
<accession>A0A1M5FZY5</accession>
<sequence>MIEKIKKGLNKRKVKLFLVFLLCSSLAWFISNLGEQYTNNATFDIHYGSTPDSLLLNSVSKSNIKVRLRASGFQFLMFGFKNKTVAVDLSELEKKGSKFFVSPSTYRNQIENQLSKFIRVEDMDKDTLFFNFQRLYKKKVPVIPKVTIDLEQNYLMDKNYSLTPDSITVMGPKIEIDTLTGITTQTLMLPHTTNDISKKLKLNLPANLKNTKYSDHNVTLSAKIFKFSEKVFKVPVEVVNVPEGVGIRTFPEIVSVLCRGRLSSIKELSVTDFVVTADYSNLRDKNENVLDLKLTKKPDSVNVVQLRENKVEFILKRQ</sequence>
<dbReference type="PANTHER" id="PTHR37804:SF1">
    <property type="entry name" value="CDAA REGULATORY PROTEIN CDAR"/>
    <property type="match status" value="1"/>
</dbReference>
<dbReference type="OrthoDB" id="1150187at2"/>
<evidence type="ECO:0008006" key="3">
    <source>
        <dbReference type="Google" id="ProtNLM"/>
    </source>
</evidence>
<name>A0A1M5FZY5_9FLAO</name>
<gene>
    <name evidence="1" type="ORF">SAMN03080594_11047</name>
</gene>
<dbReference type="InterPro" id="IPR053154">
    <property type="entry name" value="c-di-AMP_regulator"/>
</dbReference>